<feature type="domain" description="J" evidence="12">
    <location>
        <begin position="4"/>
        <end position="66"/>
    </location>
</feature>
<dbReference type="Proteomes" id="UP000033996">
    <property type="component" value="Unassembled WGS sequence"/>
</dbReference>
<evidence type="ECO:0000256" key="6">
    <source>
        <dbReference type="ARBA" id="ARBA00022833"/>
    </source>
</evidence>
<gene>
    <name evidence="14" type="ORF">UT35_C0026G0005</name>
</gene>
<dbReference type="InterPro" id="IPR036410">
    <property type="entry name" value="HSP_DnaJ_Cys-rich_dom_sf"/>
</dbReference>
<keyword evidence="8" id="KW-0143">Chaperone</keyword>
<feature type="zinc finger region" description="CR-type" evidence="11">
    <location>
        <begin position="143"/>
        <end position="225"/>
    </location>
</feature>
<evidence type="ECO:0000256" key="4">
    <source>
        <dbReference type="ARBA" id="ARBA00022737"/>
    </source>
</evidence>
<dbReference type="GO" id="GO:0005737">
    <property type="term" value="C:cytoplasm"/>
    <property type="evidence" value="ECO:0007669"/>
    <property type="project" value="TreeGrafter"/>
</dbReference>
<dbReference type="PROSITE" id="PS50076">
    <property type="entry name" value="DNAJ_2"/>
    <property type="match status" value="1"/>
</dbReference>
<name>A0A837HS51_9BACT</name>
<dbReference type="SUPFAM" id="SSF46565">
    <property type="entry name" value="Chaperone J-domain"/>
    <property type="match status" value="1"/>
</dbReference>
<evidence type="ECO:0000256" key="9">
    <source>
        <dbReference type="ARBA" id="ARBA00061004"/>
    </source>
</evidence>
<evidence type="ECO:0000256" key="1">
    <source>
        <dbReference type="ARBA" id="ARBA00022490"/>
    </source>
</evidence>
<dbReference type="SUPFAM" id="SSF49493">
    <property type="entry name" value="HSP40/DnaJ peptide-binding domain"/>
    <property type="match status" value="1"/>
</dbReference>
<sequence length="267" mass="29481">MPKDYYQTLGISKTASQDEVKKAYRKLAHKYHPDKGTGDEAKFKDINEAYQVLSDEKKRSNYDTYGSADFNGSGFGGAGGDNANFWDFFGGNRGQYTQGGGMEDIFDMFSGAFGGNYGQPQYEERAKGEDLYLEVKINHKDLGQAKTYEYEVMGKCNECNGTRVAPGSKMITCKTCNGNGQVRQTSRTPFGAFSRVGICPECKGQGHLPEKECQNCKATGRVKIRKRIDIHLPNDLEDNYTIIVPRGGNAGKSARPSGDLVINIKLK</sequence>
<dbReference type="InterPro" id="IPR001623">
    <property type="entry name" value="DnaJ_domain"/>
</dbReference>
<accession>A0A837HS51</accession>
<dbReference type="GO" id="GO:0051082">
    <property type="term" value="F:unfolded protein binding"/>
    <property type="evidence" value="ECO:0007669"/>
    <property type="project" value="InterPro"/>
</dbReference>
<dbReference type="SUPFAM" id="SSF57938">
    <property type="entry name" value="DnaJ/Hsp40 cysteine-rich domain"/>
    <property type="match status" value="1"/>
</dbReference>
<dbReference type="InterPro" id="IPR018253">
    <property type="entry name" value="DnaJ_domain_CS"/>
</dbReference>
<evidence type="ECO:0000259" key="12">
    <source>
        <dbReference type="PROSITE" id="PS50076"/>
    </source>
</evidence>
<dbReference type="InterPro" id="IPR008971">
    <property type="entry name" value="HSP40/DnaJ_pept-bd"/>
</dbReference>
<comment type="caution">
    <text evidence="14">The sequence shown here is derived from an EMBL/GenBank/DDBJ whole genome shotgun (WGS) entry which is preliminary data.</text>
</comment>
<dbReference type="GO" id="GO:0042026">
    <property type="term" value="P:protein refolding"/>
    <property type="evidence" value="ECO:0007669"/>
    <property type="project" value="TreeGrafter"/>
</dbReference>
<dbReference type="EMBL" id="LBWL01000026">
    <property type="protein sequence ID" value="KKR07379.1"/>
    <property type="molecule type" value="Genomic_DNA"/>
</dbReference>
<evidence type="ECO:0000256" key="2">
    <source>
        <dbReference type="ARBA" id="ARBA00022705"/>
    </source>
</evidence>
<dbReference type="AlphaFoldDB" id="A0A837HS51"/>
<evidence type="ECO:0000256" key="3">
    <source>
        <dbReference type="ARBA" id="ARBA00022723"/>
    </source>
</evidence>
<evidence type="ECO:0000256" key="8">
    <source>
        <dbReference type="ARBA" id="ARBA00023186"/>
    </source>
</evidence>
<feature type="domain" description="CR-type" evidence="13">
    <location>
        <begin position="143"/>
        <end position="225"/>
    </location>
</feature>
<keyword evidence="3 11" id="KW-0479">Metal-binding</keyword>
<keyword evidence="6 11" id="KW-0862">Zinc</keyword>
<keyword evidence="4" id="KW-0677">Repeat</keyword>
<evidence type="ECO:0000313" key="15">
    <source>
        <dbReference type="Proteomes" id="UP000033996"/>
    </source>
</evidence>
<dbReference type="SMART" id="SM00271">
    <property type="entry name" value="DnaJ"/>
    <property type="match status" value="1"/>
</dbReference>
<keyword evidence="7" id="KW-0346">Stress response</keyword>
<keyword evidence="5 11" id="KW-0863">Zinc-finger</keyword>
<dbReference type="CDD" id="cd06257">
    <property type="entry name" value="DnaJ"/>
    <property type="match status" value="1"/>
</dbReference>
<keyword evidence="1" id="KW-0963">Cytoplasm</keyword>
<evidence type="ECO:0000256" key="5">
    <source>
        <dbReference type="ARBA" id="ARBA00022771"/>
    </source>
</evidence>
<dbReference type="Gene3D" id="2.60.260.20">
    <property type="entry name" value="Urease metallochaperone UreE, N-terminal domain"/>
    <property type="match status" value="1"/>
</dbReference>
<keyword evidence="2" id="KW-0235">DNA replication</keyword>
<reference evidence="14 15" key="1">
    <citation type="journal article" date="2015" name="Nature">
        <title>rRNA introns, odd ribosomes, and small enigmatic genomes across a large radiation of phyla.</title>
        <authorList>
            <person name="Brown C.T."/>
            <person name="Hug L.A."/>
            <person name="Thomas B.C."/>
            <person name="Sharon I."/>
            <person name="Castelle C.J."/>
            <person name="Singh A."/>
            <person name="Wilkins M.J."/>
            <person name="Williams K.H."/>
            <person name="Banfield J.F."/>
        </authorList>
    </citation>
    <scope>NUCLEOTIDE SEQUENCE [LARGE SCALE GENOMIC DNA]</scope>
</reference>
<dbReference type="PROSITE" id="PS00636">
    <property type="entry name" value="DNAJ_1"/>
    <property type="match status" value="1"/>
</dbReference>
<dbReference type="GO" id="GO:0006260">
    <property type="term" value="P:DNA replication"/>
    <property type="evidence" value="ECO:0007669"/>
    <property type="project" value="UniProtKB-KW"/>
</dbReference>
<dbReference type="Pfam" id="PF00226">
    <property type="entry name" value="DnaJ"/>
    <property type="match status" value="1"/>
</dbReference>
<evidence type="ECO:0000259" key="13">
    <source>
        <dbReference type="PROSITE" id="PS51188"/>
    </source>
</evidence>
<dbReference type="FunFam" id="2.10.230.10:FF:000002">
    <property type="entry name" value="Molecular chaperone DnaJ"/>
    <property type="match status" value="1"/>
</dbReference>
<dbReference type="InterPro" id="IPR001305">
    <property type="entry name" value="HSP_DnaJ_Cys-rich_dom"/>
</dbReference>
<dbReference type="Pfam" id="PF00684">
    <property type="entry name" value="DnaJ_CXXCXGXG"/>
    <property type="match status" value="1"/>
</dbReference>
<dbReference type="Gene3D" id="2.10.230.10">
    <property type="entry name" value="Heat shock protein DnaJ, cysteine-rich domain"/>
    <property type="match status" value="1"/>
</dbReference>
<dbReference type="PRINTS" id="PR00625">
    <property type="entry name" value="JDOMAIN"/>
</dbReference>
<evidence type="ECO:0000256" key="7">
    <source>
        <dbReference type="ARBA" id="ARBA00023016"/>
    </source>
</evidence>
<evidence type="ECO:0000313" key="14">
    <source>
        <dbReference type="EMBL" id="KKR07379.1"/>
    </source>
</evidence>
<dbReference type="Gene3D" id="1.10.287.110">
    <property type="entry name" value="DnaJ domain"/>
    <property type="match status" value="1"/>
</dbReference>
<dbReference type="GO" id="GO:0008270">
    <property type="term" value="F:zinc ion binding"/>
    <property type="evidence" value="ECO:0007669"/>
    <property type="project" value="UniProtKB-KW"/>
</dbReference>
<dbReference type="PANTHER" id="PTHR43096">
    <property type="entry name" value="DNAJ HOMOLOG 1, MITOCHONDRIAL-RELATED"/>
    <property type="match status" value="1"/>
</dbReference>
<dbReference type="PANTHER" id="PTHR43096:SF48">
    <property type="entry name" value="CHAPERONE PROTEIN DNAJ"/>
    <property type="match status" value="1"/>
</dbReference>
<proteinExistence type="inferred from homology"/>
<dbReference type="InterPro" id="IPR036869">
    <property type="entry name" value="J_dom_sf"/>
</dbReference>
<evidence type="ECO:0000256" key="11">
    <source>
        <dbReference type="PROSITE-ProRule" id="PRU00546"/>
    </source>
</evidence>
<dbReference type="PROSITE" id="PS51188">
    <property type="entry name" value="ZF_CR"/>
    <property type="match status" value="1"/>
</dbReference>
<organism evidence="14 15">
    <name type="scientific">Candidatus Yanofskybacteria bacterium GW2011_GWD1_39_16</name>
    <dbReference type="NCBI Taxonomy" id="1619030"/>
    <lineage>
        <taxon>Bacteria</taxon>
        <taxon>Candidatus Yanofskyibacteriota</taxon>
    </lineage>
</organism>
<protein>
    <recommendedName>
        <fullName evidence="10">Chaperone protein DnaJ</fullName>
    </recommendedName>
</protein>
<comment type="similarity">
    <text evidence="9">Belongs to the DnaJ family.</text>
</comment>
<evidence type="ECO:0000256" key="10">
    <source>
        <dbReference type="ARBA" id="ARBA00067609"/>
    </source>
</evidence>
<dbReference type="GO" id="GO:0031072">
    <property type="term" value="F:heat shock protein binding"/>
    <property type="evidence" value="ECO:0007669"/>
    <property type="project" value="InterPro"/>
</dbReference>
<dbReference type="CDD" id="cd10719">
    <property type="entry name" value="DnaJ_zf"/>
    <property type="match status" value="1"/>
</dbReference>